<dbReference type="PROSITE" id="PS50110">
    <property type="entry name" value="RESPONSE_REGULATORY"/>
    <property type="match status" value="1"/>
</dbReference>
<dbReference type="Pfam" id="PF00072">
    <property type="entry name" value="Response_reg"/>
    <property type="match status" value="1"/>
</dbReference>
<dbReference type="Pfam" id="PF07494">
    <property type="entry name" value="Reg_prop"/>
    <property type="match status" value="6"/>
</dbReference>
<feature type="domain" description="HTH araC/xylS-type" evidence="10">
    <location>
        <begin position="1233"/>
        <end position="1332"/>
    </location>
</feature>
<evidence type="ECO:0000313" key="14">
    <source>
        <dbReference type="Proteomes" id="UP000325055"/>
    </source>
</evidence>
<dbReference type="PRINTS" id="PR00344">
    <property type="entry name" value="BCTRLSENSOR"/>
</dbReference>
<dbReference type="InterPro" id="IPR009057">
    <property type="entry name" value="Homeodomain-like_sf"/>
</dbReference>
<dbReference type="InterPro" id="IPR015943">
    <property type="entry name" value="WD40/YVTN_repeat-like_dom_sf"/>
</dbReference>
<sequence length="1335" mass="152247">MRQRLLFFIVLIMICVTPALSDELSFQYLSSAQGLKCTWAWNIMKDSRGYMWFSTTNGAYRYNGYDFEEYSFKHIGRYSRAKVYFVYEDSQKDLWFGTDDGLYRHNRNLNTYTRYSVDADSPIRLSSNLILCMLEDTDGTYWVGTNYGINKLDIEAGKNIMYQRLYTTDNIRSTSLIYTFFLDSSNRLWAGGGEGIAACYNRKNKAFDTLPHDKLPCNQRINKIYEDNEKNFWFATEGDGVFKLDSLQCTMTHFCEENKNLSNNIARAFASDADHALWIGTEKGITIIKDRRPEFVYVKSSLPNGLNDNAIYSIYTDEDKNVWVGTFFGGVNVHYTRTGLFHTVNVTKGDYSLQRSAISSIINVDGKILVGTENFGLFVLDESNNKVDVINTENSNLNSNNIHSLCVDNNQNLWIGTYYGGINISPKGASSYKHLRQHSQEAGSIQYNNVYCIIQDRKGTIWIGTQYGGLCVYNPTSGKVEQAPINLPNDIFVWDLMEDKQGNIWVASYSHGVFKLDVQNGYRVVPLTEQVYNNVNLYELSDGKIALGSETMGLTIIDPTDMSTRKYTENNGFPDNTVYAILQDAHSNIWLSTNKGLYKFDLQLSKFTNYTVSDGLPTNRFNYKAAANIDGKLYFGSTEGLVVVDPDMEKPDDAIHPIWLDNFYVHGEKQEVGSGKLLNQELNNIREIHLNHKQTSWGVDFTCNTFNLHSKPRFAYKFLGFDDQWQMLDSKHRLDFPAFSYGKYKLSICTVDNDGKPHNNQRILHVRISPPWWQSTLAKVLFALALAGITLYLFYLFTTNQKNKHALALEKVERKKDTEINELKLRFFVNISHEFKTPLSLILGPVNQFMENRVKPSKQLHYYSIIKKNADKLLNLINELLAFRELEHLKLKIEPINYLEFIHSVLSKHTLVFESRDIQFDVTDAGQNTIIHADADKLEKIFDNLLSNASKYTDPNGTLSIDIQCNTDEVVTIVTNTGAGIDKDKLPFIFDRFFTNDSYDKYSSGVGLSYVKSLVEVHGGTISADSQPGEYTRFTFSIPIRKDILQVKPRAITDYNLDVFSDNPALAATGAELPDLQFEAVTRNTQVLIVDDDNDLREIIADYLSDAFMITAVSSAEEALKLIEQQSVDIVVSDVKMKGMSGYELCQTLKGDINTSHIRVILMTVLSETSYRYSGYKSGADAYITKPFELSLLELRIRNLLYNSYEAKQKYKVDIDLSNVEVAHSNSDEELLNNAVNLVLKNLSDPEFGVEKFCTELNMSKASLYRKLRATTGQSINEFIQNIRLKYAARILIETDKNISEIAYEVGFSDPYYFSRAFKKCFAQSPQHWRDSKSS</sequence>
<organism evidence="13 14">
    <name type="scientific">Bacteroides cellulosilyticus</name>
    <dbReference type="NCBI Taxonomy" id="246787"/>
    <lineage>
        <taxon>Bacteria</taxon>
        <taxon>Pseudomonadati</taxon>
        <taxon>Bacteroidota</taxon>
        <taxon>Bacteroidia</taxon>
        <taxon>Bacteroidales</taxon>
        <taxon>Bacteroidaceae</taxon>
        <taxon>Bacteroides</taxon>
    </lineage>
</organism>
<dbReference type="InterPro" id="IPR003661">
    <property type="entry name" value="HisK_dim/P_dom"/>
</dbReference>
<dbReference type="InterPro" id="IPR005467">
    <property type="entry name" value="His_kinase_dom"/>
</dbReference>
<evidence type="ECO:0000256" key="8">
    <source>
        <dbReference type="ARBA" id="ARBA00023163"/>
    </source>
</evidence>
<evidence type="ECO:0000256" key="5">
    <source>
        <dbReference type="ARBA" id="ARBA00022777"/>
    </source>
</evidence>
<accession>A0A5M6A764</accession>
<dbReference type="Pfam" id="PF02518">
    <property type="entry name" value="HATPase_c"/>
    <property type="match status" value="1"/>
</dbReference>
<dbReference type="FunFam" id="3.30.565.10:FF:000006">
    <property type="entry name" value="Sensor histidine kinase WalK"/>
    <property type="match status" value="1"/>
</dbReference>
<keyword evidence="6" id="KW-0805">Transcription regulation</keyword>
<dbReference type="InterPro" id="IPR013783">
    <property type="entry name" value="Ig-like_fold"/>
</dbReference>
<evidence type="ECO:0000256" key="1">
    <source>
        <dbReference type="ARBA" id="ARBA00000085"/>
    </source>
</evidence>
<dbReference type="GO" id="GO:0043565">
    <property type="term" value="F:sequence-specific DNA binding"/>
    <property type="evidence" value="ECO:0007669"/>
    <property type="project" value="InterPro"/>
</dbReference>
<dbReference type="PROSITE" id="PS01124">
    <property type="entry name" value="HTH_ARAC_FAMILY_2"/>
    <property type="match status" value="1"/>
</dbReference>
<dbReference type="Gene3D" id="2.60.40.10">
    <property type="entry name" value="Immunoglobulins"/>
    <property type="match status" value="1"/>
</dbReference>
<dbReference type="CDD" id="cd00082">
    <property type="entry name" value="HisKA"/>
    <property type="match status" value="1"/>
</dbReference>
<dbReference type="SMART" id="SM00448">
    <property type="entry name" value="REC"/>
    <property type="match status" value="1"/>
</dbReference>
<gene>
    <name evidence="13" type="ORF">F2Y86_15545</name>
</gene>
<keyword evidence="8" id="KW-0804">Transcription</keyword>
<dbReference type="Pfam" id="PF07495">
    <property type="entry name" value="Y_Y_Y"/>
    <property type="match status" value="1"/>
</dbReference>
<dbReference type="InterPro" id="IPR011006">
    <property type="entry name" value="CheY-like_superfamily"/>
</dbReference>
<evidence type="ECO:0000256" key="6">
    <source>
        <dbReference type="ARBA" id="ARBA00023015"/>
    </source>
</evidence>
<keyword evidence="4" id="KW-0808">Transferase</keyword>
<dbReference type="Pfam" id="PF00512">
    <property type="entry name" value="HisKA"/>
    <property type="match status" value="1"/>
</dbReference>
<protein>
    <recommendedName>
        <fullName evidence="2">histidine kinase</fullName>
        <ecNumber evidence="2">2.7.13.3</ecNumber>
    </recommendedName>
</protein>
<dbReference type="Gene3D" id="3.40.50.2300">
    <property type="match status" value="1"/>
</dbReference>
<dbReference type="Gene3D" id="1.10.287.130">
    <property type="match status" value="1"/>
</dbReference>
<name>A0A5M6A764_9BACE</name>
<dbReference type="CDD" id="cd17574">
    <property type="entry name" value="REC_OmpR"/>
    <property type="match status" value="1"/>
</dbReference>
<dbReference type="InterPro" id="IPR003594">
    <property type="entry name" value="HATPase_dom"/>
</dbReference>
<feature type="domain" description="Response regulatory" evidence="12">
    <location>
        <begin position="1086"/>
        <end position="1201"/>
    </location>
</feature>
<evidence type="ECO:0000256" key="9">
    <source>
        <dbReference type="PROSITE-ProRule" id="PRU00169"/>
    </source>
</evidence>
<dbReference type="Proteomes" id="UP000325055">
    <property type="component" value="Unassembled WGS sequence"/>
</dbReference>
<dbReference type="SMART" id="SM00387">
    <property type="entry name" value="HATPase_c"/>
    <property type="match status" value="1"/>
</dbReference>
<dbReference type="InterPro" id="IPR036097">
    <property type="entry name" value="HisK_dim/P_sf"/>
</dbReference>
<dbReference type="SUPFAM" id="SSF47384">
    <property type="entry name" value="Homodimeric domain of signal transducing histidine kinase"/>
    <property type="match status" value="1"/>
</dbReference>
<evidence type="ECO:0000259" key="12">
    <source>
        <dbReference type="PROSITE" id="PS50110"/>
    </source>
</evidence>
<dbReference type="EMBL" id="VVYW01000012">
    <property type="protein sequence ID" value="KAA5407577.1"/>
    <property type="molecule type" value="Genomic_DNA"/>
</dbReference>
<keyword evidence="7" id="KW-0238">DNA-binding</keyword>
<dbReference type="SUPFAM" id="SSF55874">
    <property type="entry name" value="ATPase domain of HSP90 chaperone/DNA topoisomerase II/histidine kinase"/>
    <property type="match status" value="1"/>
</dbReference>
<dbReference type="InterPro" id="IPR001789">
    <property type="entry name" value="Sig_transdc_resp-reg_receiver"/>
</dbReference>
<evidence type="ECO:0000256" key="2">
    <source>
        <dbReference type="ARBA" id="ARBA00012438"/>
    </source>
</evidence>
<keyword evidence="5" id="KW-0418">Kinase</keyword>
<dbReference type="SUPFAM" id="SSF46689">
    <property type="entry name" value="Homeodomain-like"/>
    <property type="match status" value="1"/>
</dbReference>
<dbReference type="InterPro" id="IPR036890">
    <property type="entry name" value="HATPase_C_sf"/>
</dbReference>
<evidence type="ECO:0000256" key="7">
    <source>
        <dbReference type="ARBA" id="ARBA00023125"/>
    </source>
</evidence>
<dbReference type="InterPro" id="IPR011110">
    <property type="entry name" value="Reg_prop"/>
</dbReference>
<reference evidence="13 14" key="1">
    <citation type="journal article" date="2019" name="Nat. Med.">
        <title>A library of human gut bacterial isolates paired with longitudinal multiomics data enables mechanistic microbiome research.</title>
        <authorList>
            <person name="Poyet M."/>
            <person name="Groussin M."/>
            <person name="Gibbons S.M."/>
            <person name="Avila-Pacheco J."/>
            <person name="Jiang X."/>
            <person name="Kearney S.M."/>
            <person name="Perrotta A.R."/>
            <person name="Berdy B."/>
            <person name="Zhao S."/>
            <person name="Lieberman T.D."/>
            <person name="Swanson P.K."/>
            <person name="Smith M."/>
            <person name="Roesemann S."/>
            <person name="Alexander J.E."/>
            <person name="Rich S.A."/>
            <person name="Livny J."/>
            <person name="Vlamakis H."/>
            <person name="Clish C."/>
            <person name="Bullock K."/>
            <person name="Deik A."/>
            <person name="Scott J."/>
            <person name="Pierce K.A."/>
            <person name="Xavier R.J."/>
            <person name="Alm E.J."/>
        </authorList>
    </citation>
    <scope>NUCLEOTIDE SEQUENCE [LARGE SCALE GENOMIC DNA]</scope>
    <source>
        <strain evidence="13 14">BIOML-A7</strain>
    </source>
</reference>
<dbReference type="Gene3D" id="2.130.10.10">
    <property type="entry name" value="YVTN repeat-like/Quinoprotein amine dehydrogenase"/>
    <property type="match status" value="2"/>
</dbReference>
<proteinExistence type="predicted"/>
<dbReference type="SUPFAM" id="SSF63829">
    <property type="entry name" value="Calcium-dependent phosphotriesterase"/>
    <property type="match status" value="3"/>
</dbReference>
<dbReference type="SMART" id="SM00388">
    <property type="entry name" value="HisKA"/>
    <property type="match status" value="1"/>
</dbReference>
<dbReference type="InterPro" id="IPR011123">
    <property type="entry name" value="Y_Y_Y"/>
</dbReference>
<evidence type="ECO:0000313" key="13">
    <source>
        <dbReference type="EMBL" id="KAA5407577.1"/>
    </source>
</evidence>
<evidence type="ECO:0000256" key="4">
    <source>
        <dbReference type="ARBA" id="ARBA00022679"/>
    </source>
</evidence>
<dbReference type="EC" id="2.7.13.3" evidence="2"/>
<dbReference type="RefSeq" id="WP_007210780.1">
    <property type="nucleotide sequence ID" value="NZ_RCXI01000013.1"/>
</dbReference>
<dbReference type="GO" id="GO:0003700">
    <property type="term" value="F:DNA-binding transcription factor activity"/>
    <property type="evidence" value="ECO:0007669"/>
    <property type="project" value="InterPro"/>
</dbReference>
<dbReference type="PANTHER" id="PTHR43547:SF2">
    <property type="entry name" value="HYBRID SIGNAL TRANSDUCTION HISTIDINE KINASE C"/>
    <property type="match status" value="1"/>
</dbReference>
<dbReference type="PROSITE" id="PS00041">
    <property type="entry name" value="HTH_ARAC_FAMILY_1"/>
    <property type="match status" value="1"/>
</dbReference>
<dbReference type="Pfam" id="PF12833">
    <property type="entry name" value="HTH_18"/>
    <property type="match status" value="1"/>
</dbReference>
<feature type="modified residue" description="4-aspartylphosphate" evidence="9">
    <location>
        <position position="1134"/>
    </location>
</feature>
<dbReference type="Gene3D" id="3.30.565.10">
    <property type="entry name" value="Histidine kinase-like ATPase, C-terminal domain"/>
    <property type="match status" value="1"/>
</dbReference>
<comment type="caution">
    <text evidence="13">The sequence shown here is derived from an EMBL/GenBank/DDBJ whole genome shotgun (WGS) entry which is preliminary data.</text>
</comment>
<evidence type="ECO:0000259" key="11">
    <source>
        <dbReference type="PROSITE" id="PS50109"/>
    </source>
</evidence>
<dbReference type="PANTHER" id="PTHR43547">
    <property type="entry name" value="TWO-COMPONENT HISTIDINE KINASE"/>
    <property type="match status" value="1"/>
</dbReference>
<dbReference type="InterPro" id="IPR004358">
    <property type="entry name" value="Sig_transdc_His_kin-like_C"/>
</dbReference>
<dbReference type="GO" id="GO:0000155">
    <property type="term" value="F:phosphorelay sensor kinase activity"/>
    <property type="evidence" value="ECO:0007669"/>
    <property type="project" value="InterPro"/>
</dbReference>
<dbReference type="SUPFAM" id="SSF52172">
    <property type="entry name" value="CheY-like"/>
    <property type="match status" value="1"/>
</dbReference>
<dbReference type="SMART" id="SM00342">
    <property type="entry name" value="HTH_ARAC"/>
    <property type="match status" value="1"/>
</dbReference>
<dbReference type="InterPro" id="IPR018062">
    <property type="entry name" value="HTH_AraC-typ_CS"/>
</dbReference>
<keyword evidence="3 9" id="KW-0597">Phosphoprotein</keyword>
<feature type="domain" description="Histidine kinase" evidence="11">
    <location>
        <begin position="830"/>
        <end position="1042"/>
    </location>
</feature>
<dbReference type="InterPro" id="IPR018060">
    <property type="entry name" value="HTH_AraC"/>
</dbReference>
<comment type="catalytic activity">
    <reaction evidence="1">
        <text>ATP + protein L-histidine = ADP + protein N-phospho-L-histidine.</text>
        <dbReference type="EC" id="2.7.13.3"/>
    </reaction>
</comment>
<dbReference type="PROSITE" id="PS50109">
    <property type="entry name" value="HIS_KIN"/>
    <property type="match status" value="1"/>
</dbReference>
<evidence type="ECO:0000259" key="10">
    <source>
        <dbReference type="PROSITE" id="PS01124"/>
    </source>
</evidence>
<dbReference type="Gene3D" id="1.10.10.60">
    <property type="entry name" value="Homeodomain-like"/>
    <property type="match status" value="1"/>
</dbReference>
<evidence type="ECO:0000256" key="3">
    <source>
        <dbReference type="ARBA" id="ARBA00022553"/>
    </source>
</evidence>